<sequence length="142" mass="15635">MATKIPPHVAREMRRHIQPAAKKVAGGSGGSGSSSSSSGKNTMRTLAGLVVFTGATASIPYWALKWIRPLNARDEALTHAQIRRGAFNNSGSRDAGKDPMWDFKTGSRIQDQSYVELFAKDDPNQMDHGDKFVHQAKQQQRR</sequence>
<feature type="compositionally biased region" description="Basic and acidic residues" evidence="1">
    <location>
        <begin position="119"/>
        <end position="133"/>
    </location>
</feature>
<dbReference type="AlphaFoldDB" id="A0A7S2U6A6"/>
<feature type="transmembrane region" description="Helical" evidence="2">
    <location>
        <begin position="45"/>
        <end position="64"/>
    </location>
</feature>
<accession>A0A7S2U6A6</accession>
<evidence type="ECO:0000313" key="3">
    <source>
        <dbReference type="EMBL" id="CAD9809795.1"/>
    </source>
</evidence>
<name>A0A7S2U6A6_9STRA</name>
<feature type="region of interest" description="Disordered" evidence="1">
    <location>
        <begin position="20"/>
        <end position="41"/>
    </location>
</feature>
<evidence type="ECO:0000256" key="2">
    <source>
        <dbReference type="SAM" id="Phobius"/>
    </source>
</evidence>
<proteinExistence type="predicted"/>
<evidence type="ECO:0000256" key="1">
    <source>
        <dbReference type="SAM" id="MobiDB-lite"/>
    </source>
</evidence>
<dbReference type="EMBL" id="HBHQ01002534">
    <property type="protein sequence ID" value="CAD9809795.1"/>
    <property type="molecule type" value="Transcribed_RNA"/>
</dbReference>
<protein>
    <submittedName>
        <fullName evidence="3">Uncharacterized protein</fullName>
    </submittedName>
</protein>
<keyword evidence="2" id="KW-1133">Transmembrane helix</keyword>
<keyword evidence="2" id="KW-0472">Membrane</keyword>
<organism evidence="3">
    <name type="scientific">Attheya septentrionalis</name>
    <dbReference type="NCBI Taxonomy" id="420275"/>
    <lineage>
        <taxon>Eukaryota</taxon>
        <taxon>Sar</taxon>
        <taxon>Stramenopiles</taxon>
        <taxon>Ochrophyta</taxon>
        <taxon>Bacillariophyta</taxon>
        <taxon>Coscinodiscophyceae</taxon>
        <taxon>Chaetocerotophycidae</taxon>
        <taxon>Chaetocerotales</taxon>
        <taxon>Attheyaceae</taxon>
        <taxon>Attheya</taxon>
    </lineage>
</organism>
<gene>
    <name evidence="3" type="ORF">ASEP1449_LOCUS1618</name>
</gene>
<keyword evidence="2" id="KW-0812">Transmembrane</keyword>
<reference evidence="3" key="1">
    <citation type="submission" date="2021-01" db="EMBL/GenBank/DDBJ databases">
        <authorList>
            <person name="Corre E."/>
            <person name="Pelletier E."/>
            <person name="Niang G."/>
            <person name="Scheremetjew M."/>
            <person name="Finn R."/>
            <person name="Kale V."/>
            <person name="Holt S."/>
            <person name="Cochrane G."/>
            <person name="Meng A."/>
            <person name="Brown T."/>
            <person name="Cohen L."/>
        </authorList>
    </citation>
    <scope>NUCLEOTIDE SEQUENCE</scope>
    <source>
        <strain evidence="3">CCMP2084</strain>
    </source>
</reference>
<feature type="region of interest" description="Disordered" evidence="1">
    <location>
        <begin position="119"/>
        <end position="142"/>
    </location>
</feature>